<evidence type="ECO:0000313" key="1">
    <source>
        <dbReference type="EMBL" id="QEL16700.1"/>
    </source>
</evidence>
<dbReference type="Proteomes" id="UP000324974">
    <property type="component" value="Chromosome"/>
</dbReference>
<evidence type="ECO:0000313" key="2">
    <source>
        <dbReference type="Proteomes" id="UP000324974"/>
    </source>
</evidence>
<dbReference type="EMBL" id="CP042425">
    <property type="protein sequence ID" value="QEL16700.1"/>
    <property type="molecule type" value="Genomic_DNA"/>
</dbReference>
<dbReference type="OrthoDB" id="9857105at2"/>
<proteinExistence type="predicted"/>
<dbReference type="AlphaFoldDB" id="A0A5C1ADC1"/>
<reference evidence="2" key="1">
    <citation type="submission" date="2019-08" db="EMBL/GenBank/DDBJ databases">
        <title>Limnoglobus roseus gen. nov., sp. nov., a novel freshwater planctomycete with a giant genome from the family Gemmataceae.</title>
        <authorList>
            <person name="Kulichevskaya I.S."/>
            <person name="Naumoff D.G."/>
            <person name="Miroshnikov K."/>
            <person name="Ivanova A."/>
            <person name="Philippov D.A."/>
            <person name="Hakobyan A."/>
            <person name="Rijpstra I.C."/>
            <person name="Sinninghe Damste J.S."/>
            <person name="Liesack W."/>
            <person name="Dedysh S.N."/>
        </authorList>
    </citation>
    <scope>NUCLEOTIDE SEQUENCE [LARGE SCALE GENOMIC DNA]</scope>
    <source>
        <strain evidence="2">PX52</strain>
    </source>
</reference>
<name>A0A5C1ADC1_9BACT</name>
<keyword evidence="2" id="KW-1185">Reference proteome</keyword>
<organism evidence="1 2">
    <name type="scientific">Limnoglobus roseus</name>
    <dbReference type="NCBI Taxonomy" id="2598579"/>
    <lineage>
        <taxon>Bacteria</taxon>
        <taxon>Pseudomonadati</taxon>
        <taxon>Planctomycetota</taxon>
        <taxon>Planctomycetia</taxon>
        <taxon>Gemmatales</taxon>
        <taxon>Gemmataceae</taxon>
        <taxon>Limnoglobus</taxon>
    </lineage>
</organism>
<gene>
    <name evidence="1" type="ORF">PX52LOC_03663</name>
</gene>
<protein>
    <submittedName>
        <fullName evidence="1">Uncharacterized protein</fullName>
    </submittedName>
</protein>
<sequence length="79" mass="9068">MDTQAEYMPSTSFKLRFVGESDTKEVTVTGRNLERIYVHCLQGRMEWLQAADRDYAENGEMIIIAIEVKNHLVVGAVEY</sequence>
<dbReference type="RefSeq" id="WP_149111391.1">
    <property type="nucleotide sequence ID" value="NZ_CP042425.1"/>
</dbReference>
<accession>A0A5C1ADC1</accession>
<dbReference type="KEGG" id="lrs:PX52LOC_03663"/>